<reference evidence="2 3" key="1">
    <citation type="journal article" date="2010" name="Cell">
        <title>The genome of Naegleria gruberi illuminates early eukaryotic versatility.</title>
        <authorList>
            <person name="Fritz-Laylin L.K."/>
            <person name="Prochnik S.E."/>
            <person name="Ginger M.L."/>
            <person name="Dacks J.B."/>
            <person name="Carpenter M.L."/>
            <person name="Field M.C."/>
            <person name="Kuo A."/>
            <person name="Paredez A."/>
            <person name="Chapman J."/>
            <person name="Pham J."/>
            <person name="Shu S."/>
            <person name="Neupane R."/>
            <person name="Cipriano M."/>
            <person name="Mancuso J."/>
            <person name="Tu H."/>
            <person name="Salamov A."/>
            <person name="Lindquist E."/>
            <person name="Shapiro H."/>
            <person name="Lucas S."/>
            <person name="Grigoriev I.V."/>
            <person name="Cande W.Z."/>
            <person name="Fulton C."/>
            <person name="Rokhsar D.S."/>
            <person name="Dawson S.C."/>
        </authorList>
    </citation>
    <scope>NUCLEOTIDE SEQUENCE [LARGE SCALE GENOMIC DNA]</scope>
    <source>
        <strain evidence="2 3">NEG-M</strain>
    </source>
</reference>
<evidence type="ECO:0000259" key="1">
    <source>
        <dbReference type="Pfam" id="PF03364"/>
    </source>
</evidence>
<feature type="domain" description="Coenzyme Q-binding protein COQ10 START" evidence="1">
    <location>
        <begin position="33"/>
        <end position="157"/>
    </location>
</feature>
<dbReference type="AlphaFoldDB" id="D2VIQ9"/>
<dbReference type="Gene3D" id="3.30.530.20">
    <property type="match status" value="1"/>
</dbReference>
<name>D2VIQ9_NAEGR</name>
<accession>D2VIQ9</accession>
<organism evidence="3">
    <name type="scientific">Naegleria gruberi</name>
    <name type="common">Amoeba</name>
    <dbReference type="NCBI Taxonomy" id="5762"/>
    <lineage>
        <taxon>Eukaryota</taxon>
        <taxon>Discoba</taxon>
        <taxon>Heterolobosea</taxon>
        <taxon>Tetramitia</taxon>
        <taxon>Eutetramitia</taxon>
        <taxon>Vahlkampfiidae</taxon>
        <taxon>Naegleria</taxon>
    </lineage>
</organism>
<evidence type="ECO:0000313" key="2">
    <source>
        <dbReference type="EMBL" id="EFC43393.1"/>
    </source>
</evidence>
<dbReference type="OMA" id="CEKYTEF"/>
<proteinExistence type="predicted"/>
<dbReference type="InterPro" id="IPR005031">
    <property type="entry name" value="COQ10_START"/>
</dbReference>
<dbReference type="OrthoDB" id="10248372at2759"/>
<sequence>MLNWIWGGKEEKKESSGLGGGATEKIVFEGVTVKECLDVISNCEKYTEFIEGCVEARKTKDNEDGTFDVFWKASVGGIINTEYTLRLRVDGDNGFSWVETDHGPFAKNRGCWTLVDLGNGNVEATYSVNIELNIWVPGILRDFLVGTGLPRTMTAFKKRIEGMKK</sequence>
<dbReference type="Proteomes" id="UP000006671">
    <property type="component" value="Unassembled WGS sequence"/>
</dbReference>
<keyword evidence="3" id="KW-1185">Reference proteome</keyword>
<dbReference type="KEGG" id="ngr:NAEGRDRAFT_68763"/>
<gene>
    <name evidence="2" type="ORF">NAEGRDRAFT_68763</name>
</gene>
<dbReference type="SUPFAM" id="SSF55961">
    <property type="entry name" value="Bet v1-like"/>
    <property type="match status" value="1"/>
</dbReference>
<dbReference type="Pfam" id="PF03364">
    <property type="entry name" value="Polyketide_cyc"/>
    <property type="match status" value="1"/>
</dbReference>
<dbReference type="InterPro" id="IPR023393">
    <property type="entry name" value="START-like_dom_sf"/>
</dbReference>
<dbReference type="GeneID" id="8861994"/>
<dbReference type="RefSeq" id="XP_002676137.1">
    <property type="nucleotide sequence ID" value="XM_002676091.1"/>
</dbReference>
<dbReference type="EMBL" id="GG738874">
    <property type="protein sequence ID" value="EFC43393.1"/>
    <property type="molecule type" value="Genomic_DNA"/>
</dbReference>
<dbReference type="InParanoid" id="D2VIQ9"/>
<protein>
    <submittedName>
        <fullName evidence="2">Predicted protein</fullName>
    </submittedName>
</protein>
<evidence type="ECO:0000313" key="3">
    <source>
        <dbReference type="Proteomes" id="UP000006671"/>
    </source>
</evidence>
<dbReference type="VEuPathDB" id="AmoebaDB:NAEGRDRAFT_68763"/>